<dbReference type="EMBL" id="FOPJ01000005">
    <property type="protein sequence ID" value="SFG49303.1"/>
    <property type="molecule type" value="Genomic_DNA"/>
</dbReference>
<feature type="domain" description="Metallo-beta-lactamase" evidence="1">
    <location>
        <begin position="23"/>
        <end position="186"/>
    </location>
</feature>
<dbReference type="Pfam" id="PF00753">
    <property type="entry name" value="Lactamase_B"/>
    <property type="match status" value="1"/>
</dbReference>
<dbReference type="AlphaFoldDB" id="A0A1I2SAD1"/>
<dbReference type="InterPro" id="IPR051453">
    <property type="entry name" value="MBL_Glyoxalase_II"/>
</dbReference>
<reference evidence="2 3" key="1">
    <citation type="submission" date="2016-10" db="EMBL/GenBank/DDBJ databases">
        <authorList>
            <person name="de Groot N.N."/>
        </authorList>
    </citation>
    <scope>NUCLEOTIDE SEQUENCE [LARGE SCALE GENOMIC DNA]</scope>
    <source>
        <strain>J11</strain>
        <strain evidence="3">PG 39</strain>
    </source>
</reference>
<dbReference type="Gene3D" id="3.60.15.10">
    <property type="entry name" value="Ribonuclease Z/Hydroxyacylglutathione hydrolase-like"/>
    <property type="match status" value="1"/>
</dbReference>
<name>A0A1I2SAD1_9CORY</name>
<keyword evidence="3" id="KW-1185">Reference proteome</keyword>
<sequence>MTEENTQEPAPLTLSVITVSGMDNNCYLLCAGDQALLIDAADDAPTLLSQAMSKGVRITDVVTTHRHWDHVRALEQVLDSTGATHHASYLDSPALPAPVDNELQDGDILEFAGHKLPVRVLRGHTPGGLCIEATINRDKHLFVGDSLFPGGLGKTESEGDFIRLYKDVTSKIFDCYPDETIIHPGHGADTTLGAERPHLKQWWDRRW</sequence>
<dbReference type="PANTHER" id="PTHR46233:SF1">
    <property type="entry name" value="CONSERVED PROTEIN"/>
    <property type="match status" value="1"/>
</dbReference>
<dbReference type="Proteomes" id="UP000199065">
    <property type="component" value="Unassembled WGS sequence"/>
</dbReference>
<dbReference type="STRING" id="185761.SAMN05660282_01034"/>
<protein>
    <submittedName>
        <fullName evidence="2">Glyoxylase, beta-lactamase superfamily II</fullName>
    </submittedName>
</protein>
<gene>
    <name evidence="2" type="ORF">SAMN05660282_01034</name>
</gene>
<evidence type="ECO:0000313" key="3">
    <source>
        <dbReference type="Proteomes" id="UP000199065"/>
    </source>
</evidence>
<dbReference type="RefSeq" id="WP_223845814.1">
    <property type="nucleotide sequence ID" value="NZ_FOPJ01000005.1"/>
</dbReference>
<proteinExistence type="predicted"/>
<evidence type="ECO:0000259" key="1">
    <source>
        <dbReference type="SMART" id="SM00849"/>
    </source>
</evidence>
<dbReference type="InterPro" id="IPR036866">
    <property type="entry name" value="RibonucZ/Hydroxyglut_hydro"/>
</dbReference>
<organism evidence="2 3">
    <name type="scientific">Corynebacterium spheniscorum</name>
    <dbReference type="NCBI Taxonomy" id="185761"/>
    <lineage>
        <taxon>Bacteria</taxon>
        <taxon>Bacillati</taxon>
        <taxon>Actinomycetota</taxon>
        <taxon>Actinomycetes</taxon>
        <taxon>Mycobacteriales</taxon>
        <taxon>Corynebacteriaceae</taxon>
        <taxon>Corynebacterium</taxon>
    </lineage>
</organism>
<dbReference type="PANTHER" id="PTHR46233">
    <property type="entry name" value="HYDROXYACYLGLUTATHIONE HYDROLASE GLOC"/>
    <property type="match status" value="1"/>
</dbReference>
<dbReference type="SMART" id="SM00849">
    <property type="entry name" value="Lactamase_B"/>
    <property type="match status" value="1"/>
</dbReference>
<evidence type="ECO:0000313" key="2">
    <source>
        <dbReference type="EMBL" id="SFG49303.1"/>
    </source>
</evidence>
<dbReference type="SUPFAM" id="SSF56281">
    <property type="entry name" value="Metallo-hydrolase/oxidoreductase"/>
    <property type="match status" value="1"/>
</dbReference>
<accession>A0A1I2SAD1</accession>
<dbReference type="CDD" id="cd06262">
    <property type="entry name" value="metallo-hydrolase-like_MBL-fold"/>
    <property type="match status" value="1"/>
</dbReference>
<dbReference type="InterPro" id="IPR001279">
    <property type="entry name" value="Metallo-B-lactamas"/>
</dbReference>